<dbReference type="Gene3D" id="2.160.10.10">
    <property type="entry name" value="Hexapeptide repeat proteins"/>
    <property type="match status" value="1"/>
</dbReference>
<protein>
    <submittedName>
        <fullName evidence="1">Uncharacterized protein</fullName>
    </submittedName>
</protein>
<dbReference type="eggNOG" id="KOG1322">
    <property type="taxonomic scope" value="Eukaryota"/>
</dbReference>
<dbReference type="InParanoid" id="A0A061FS20"/>
<sequence>MLSFFSPPPTGNGIQGSCRPPFTGSDAAALGSLFLPLRRQPLLSLFLRSALLSLAPAADPWRQSAAGIHAGDAGQGLDPLSTCLSPFPLLQCPSPLYPVSEHWGGTFHYPARREFFASGRVREVPGRILNSDNVEEAARDTDGYFIKSGIVTVIKDALIPSGTVI</sequence>
<evidence type="ECO:0000313" key="2">
    <source>
        <dbReference type="Proteomes" id="UP000026915"/>
    </source>
</evidence>
<dbReference type="HOGENOM" id="CLU_1613758_0_0_1"/>
<gene>
    <name evidence="1" type="ORF">TCM_044791</name>
</gene>
<dbReference type="EMBL" id="CM001888">
    <property type="protein sequence ID" value="EOY19653.1"/>
    <property type="molecule type" value="Genomic_DNA"/>
</dbReference>
<dbReference type="AlphaFoldDB" id="A0A061FS20"/>
<dbReference type="Pfam" id="PF25247">
    <property type="entry name" value="LbH_GLGC"/>
    <property type="match status" value="1"/>
</dbReference>
<accession>A0A061FS20</accession>
<keyword evidence="2" id="KW-1185">Reference proteome</keyword>
<dbReference type="Proteomes" id="UP000026915">
    <property type="component" value="Chromosome 10"/>
</dbReference>
<evidence type="ECO:0000313" key="1">
    <source>
        <dbReference type="EMBL" id="EOY19653.1"/>
    </source>
</evidence>
<dbReference type="STRING" id="3641.A0A061FS20"/>
<name>A0A061FS20_THECC</name>
<proteinExistence type="predicted"/>
<reference evidence="1 2" key="1">
    <citation type="journal article" date="2013" name="Genome Biol.">
        <title>The genome sequence of the most widely cultivated cacao type and its use to identify candidate genes regulating pod color.</title>
        <authorList>
            <person name="Motamayor J.C."/>
            <person name="Mockaitis K."/>
            <person name="Schmutz J."/>
            <person name="Haiminen N."/>
            <person name="Iii D.L."/>
            <person name="Cornejo O."/>
            <person name="Findley S.D."/>
            <person name="Zheng P."/>
            <person name="Utro F."/>
            <person name="Royaert S."/>
            <person name="Saski C."/>
            <person name="Jenkins J."/>
            <person name="Podicheti R."/>
            <person name="Zhao M."/>
            <person name="Scheffler B.E."/>
            <person name="Stack J.C."/>
            <person name="Feltus F.A."/>
            <person name="Mustiga G.M."/>
            <person name="Amores F."/>
            <person name="Phillips W."/>
            <person name="Marelli J.P."/>
            <person name="May G.D."/>
            <person name="Shapiro H."/>
            <person name="Ma J."/>
            <person name="Bustamante C.D."/>
            <person name="Schnell R.J."/>
            <person name="Main D."/>
            <person name="Gilbert D."/>
            <person name="Parida L."/>
            <person name="Kuhn D.N."/>
        </authorList>
    </citation>
    <scope>NUCLEOTIDE SEQUENCE [LARGE SCALE GENOMIC DNA]</scope>
    <source>
        <strain evidence="2">cv. Matina 1-6</strain>
    </source>
</reference>
<dbReference type="Gramene" id="EOY19653">
    <property type="protein sequence ID" value="EOY19653"/>
    <property type="gene ID" value="TCM_044791"/>
</dbReference>
<organism evidence="1 2">
    <name type="scientific">Theobroma cacao</name>
    <name type="common">Cacao</name>
    <name type="synonym">Cocoa</name>
    <dbReference type="NCBI Taxonomy" id="3641"/>
    <lineage>
        <taxon>Eukaryota</taxon>
        <taxon>Viridiplantae</taxon>
        <taxon>Streptophyta</taxon>
        <taxon>Embryophyta</taxon>
        <taxon>Tracheophyta</taxon>
        <taxon>Spermatophyta</taxon>
        <taxon>Magnoliopsida</taxon>
        <taxon>eudicotyledons</taxon>
        <taxon>Gunneridae</taxon>
        <taxon>Pentapetalae</taxon>
        <taxon>rosids</taxon>
        <taxon>malvids</taxon>
        <taxon>Malvales</taxon>
        <taxon>Malvaceae</taxon>
        <taxon>Byttnerioideae</taxon>
        <taxon>Theobroma</taxon>
    </lineage>
</organism>